<dbReference type="InterPro" id="IPR030677">
    <property type="entry name" value="Nnr"/>
</dbReference>
<comment type="similarity">
    <text evidence="4 18">In the C-terminal section; belongs to the NnrD/CARKD family.</text>
</comment>
<feature type="binding site" evidence="17">
    <location>
        <position position="419"/>
    </location>
    <ligand>
        <name>(6S)-NADPHX</name>
        <dbReference type="ChEBI" id="CHEBI:64076"/>
    </ligand>
</feature>
<dbReference type="PROSITE" id="PS01050">
    <property type="entry name" value="YJEF_C_2"/>
    <property type="match status" value="1"/>
</dbReference>
<comment type="catalytic activity">
    <reaction evidence="15 17 18">
        <text>(6S)-NADHX + ADP = AMP + phosphate + NADH + H(+)</text>
        <dbReference type="Rhea" id="RHEA:32223"/>
        <dbReference type="ChEBI" id="CHEBI:15378"/>
        <dbReference type="ChEBI" id="CHEBI:43474"/>
        <dbReference type="ChEBI" id="CHEBI:57945"/>
        <dbReference type="ChEBI" id="CHEBI:64074"/>
        <dbReference type="ChEBI" id="CHEBI:456215"/>
        <dbReference type="ChEBI" id="CHEBI:456216"/>
        <dbReference type="EC" id="4.2.1.136"/>
    </reaction>
</comment>
<dbReference type="PANTHER" id="PTHR12592:SF0">
    <property type="entry name" value="ATP-DEPENDENT (S)-NAD(P)H-HYDRATE DEHYDRATASE"/>
    <property type="match status" value="1"/>
</dbReference>
<comment type="similarity">
    <text evidence="17">Belongs to the NnrD/CARKD family.</text>
</comment>
<comment type="catalytic activity">
    <reaction evidence="16 17 18">
        <text>(6S)-NADPHX + ADP = AMP + phosphate + NADPH + H(+)</text>
        <dbReference type="Rhea" id="RHEA:32235"/>
        <dbReference type="ChEBI" id="CHEBI:15378"/>
        <dbReference type="ChEBI" id="CHEBI:43474"/>
        <dbReference type="ChEBI" id="CHEBI:57783"/>
        <dbReference type="ChEBI" id="CHEBI:64076"/>
        <dbReference type="ChEBI" id="CHEBI:456215"/>
        <dbReference type="ChEBI" id="CHEBI:456216"/>
        <dbReference type="EC" id="4.2.1.136"/>
    </reaction>
</comment>
<comment type="cofactor">
    <cofactor evidence="18">
        <name>K(+)</name>
        <dbReference type="ChEBI" id="CHEBI:29103"/>
    </cofactor>
    <text evidence="18">Binds 1 potassium ion per subunit.</text>
</comment>
<evidence type="ECO:0000256" key="11">
    <source>
        <dbReference type="ARBA" id="ARBA00023235"/>
    </source>
</evidence>
<evidence type="ECO:0000313" key="23">
    <source>
        <dbReference type="Proteomes" id="UP000234300"/>
    </source>
</evidence>
<dbReference type="CDD" id="cd01171">
    <property type="entry name" value="YXKO-related"/>
    <property type="match status" value="1"/>
</dbReference>
<comment type="function">
    <text evidence="14 18">Bifunctional enzyme that catalyzes the epimerization of the S- and R-forms of NAD(P)HX and the dehydration of the S-form of NAD(P)HX at the expense of ADP, which is converted to AMP. This allows the repair of both epimers of NAD(P)HX, a damaged form of NAD(P)H that is a result of enzymatic or heat-dependent hydration.</text>
</comment>
<evidence type="ECO:0000256" key="10">
    <source>
        <dbReference type="ARBA" id="ARBA00023027"/>
    </source>
</evidence>
<evidence type="ECO:0000256" key="3">
    <source>
        <dbReference type="ARBA" id="ARBA00006001"/>
    </source>
</evidence>
<feature type="binding site" evidence="17">
    <location>
        <begin position="462"/>
        <end position="466"/>
    </location>
    <ligand>
        <name>AMP</name>
        <dbReference type="ChEBI" id="CHEBI:456215"/>
    </ligand>
</feature>
<dbReference type="InterPro" id="IPR000631">
    <property type="entry name" value="CARKD"/>
</dbReference>
<accession>A0A2H1J2B6</accession>
<dbReference type="HAMAP" id="MF_01965">
    <property type="entry name" value="NADHX_dehydratase"/>
    <property type="match status" value="1"/>
</dbReference>
<dbReference type="SUPFAM" id="SSF64153">
    <property type="entry name" value="YjeF N-terminal domain-like"/>
    <property type="match status" value="1"/>
</dbReference>
<comment type="catalytic activity">
    <reaction evidence="1 18">
        <text>(6R)-NADHX = (6S)-NADHX</text>
        <dbReference type="Rhea" id="RHEA:32215"/>
        <dbReference type="ChEBI" id="CHEBI:64074"/>
        <dbReference type="ChEBI" id="CHEBI:64075"/>
        <dbReference type="EC" id="5.1.99.6"/>
    </reaction>
</comment>
<feature type="domain" description="YjeF C-terminal" evidence="19">
    <location>
        <begin position="282"/>
        <end position="572"/>
    </location>
</feature>
<evidence type="ECO:0000256" key="13">
    <source>
        <dbReference type="ARBA" id="ARBA00023268"/>
    </source>
</evidence>
<comment type="cofactor">
    <cofactor evidence="17">
        <name>Mg(2+)</name>
        <dbReference type="ChEBI" id="CHEBI:18420"/>
    </cofactor>
</comment>
<dbReference type="PANTHER" id="PTHR12592">
    <property type="entry name" value="ATP-DEPENDENT (S)-NAD(P)H-HYDRATE DEHYDRATASE FAMILY MEMBER"/>
    <property type="match status" value="1"/>
</dbReference>
<keyword evidence="12 17" id="KW-0456">Lyase</keyword>
<dbReference type="PROSITE" id="PS51385">
    <property type="entry name" value="YJEF_N"/>
    <property type="match status" value="1"/>
</dbReference>
<feature type="binding site" evidence="17">
    <location>
        <position position="491"/>
    </location>
    <ligand>
        <name>AMP</name>
        <dbReference type="ChEBI" id="CHEBI:456215"/>
    </ligand>
</feature>
<protein>
    <recommendedName>
        <fullName evidence="17">ADP-dependent (S)-NAD(P)H-hydrate dehydratase</fullName>
        <ecNumber evidence="17">4.2.1.136</ecNumber>
    </recommendedName>
    <alternativeName>
        <fullName evidence="17">ADP-dependent NAD(P)HX dehydratase</fullName>
    </alternativeName>
</protein>
<evidence type="ECO:0000256" key="6">
    <source>
        <dbReference type="ARBA" id="ARBA00022741"/>
    </source>
</evidence>
<dbReference type="PIRSF" id="PIRSF017184">
    <property type="entry name" value="Nnr"/>
    <property type="match status" value="1"/>
</dbReference>
<dbReference type="Gene3D" id="3.40.1190.20">
    <property type="match status" value="1"/>
</dbReference>
<dbReference type="AlphaFoldDB" id="A0A2H1J2B6"/>
<comment type="function">
    <text evidence="17">Catalyzes the dehydration of the S-form of NAD(P)HX at the expense of ADP, which is converted to AMP. Together with NAD(P)HX epimerase, which catalyzes the epimerization of the S- and R-forms, the enzyme allows the repair of both epimers of NAD(P)HX, a damaged form of NAD(P)H that is a result of enzymatic or heat-dependent hydration.</text>
</comment>
<evidence type="ECO:0000256" key="2">
    <source>
        <dbReference type="ARBA" id="ARBA00000909"/>
    </source>
</evidence>
<keyword evidence="21" id="KW-0418">Kinase</keyword>
<dbReference type="EMBL" id="FXYZ01000006">
    <property type="protein sequence ID" value="SMX81531.1"/>
    <property type="molecule type" value="Genomic_DNA"/>
</dbReference>
<keyword evidence="8 17" id="KW-0521">NADP</keyword>
<dbReference type="Proteomes" id="UP000234327">
    <property type="component" value="Unassembled WGS sequence"/>
</dbReference>
<evidence type="ECO:0000256" key="17">
    <source>
        <dbReference type="HAMAP-Rule" id="MF_01965"/>
    </source>
</evidence>
<evidence type="ECO:0000313" key="24">
    <source>
        <dbReference type="Proteomes" id="UP000234327"/>
    </source>
</evidence>
<evidence type="ECO:0000256" key="8">
    <source>
        <dbReference type="ARBA" id="ARBA00022857"/>
    </source>
</evidence>
<dbReference type="GO" id="GO:0005524">
    <property type="term" value="F:ATP binding"/>
    <property type="evidence" value="ECO:0007669"/>
    <property type="project" value="UniProtKB-UniRule"/>
</dbReference>
<dbReference type="InterPro" id="IPR029056">
    <property type="entry name" value="Ribokinase-like"/>
</dbReference>
<dbReference type="InterPro" id="IPR036652">
    <property type="entry name" value="YjeF_N_dom_sf"/>
</dbReference>
<dbReference type="GO" id="GO:0016301">
    <property type="term" value="F:kinase activity"/>
    <property type="evidence" value="ECO:0007669"/>
    <property type="project" value="UniProtKB-KW"/>
</dbReference>
<dbReference type="Pfam" id="PF01256">
    <property type="entry name" value="Carb_kinase"/>
    <property type="match status" value="1"/>
</dbReference>
<name>A0A2H1J2B6_BREAU</name>
<feature type="binding site" evidence="17">
    <location>
        <position position="492"/>
    </location>
    <ligand>
        <name>(6S)-NADPHX</name>
        <dbReference type="ChEBI" id="CHEBI:64076"/>
    </ligand>
</feature>
<dbReference type="NCBIfam" id="TIGR00196">
    <property type="entry name" value="yjeF_cterm"/>
    <property type="match status" value="1"/>
</dbReference>
<comment type="similarity">
    <text evidence="3 18">In the N-terminal section; belongs to the NnrE/AIBP family.</text>
</comment>
<keyword evidence="13" id="KW-0511">Multifunctional enzyme</keyword>
<evidence type="ECO:0000256" key="9">
    <source>
        <dbReference type="ARBA" id="ARBA00022958"/>
    </source>
</evidence>
<dbReference type="PROSITE" id="PS51383">
    <property type="entry name" value="YJEF_C_3"/>
    <property type="match status" value="1"/>
</dbReference>
<dbReference type="Gene3D" id="3.40.50.10260">
    <property type="entry name" value="YjeF N-terminal domain"/>
    <property type="match status" value="1"/>
</dbReference>
<dbReference type="EC" id="4.2.1.136" evidence="17"/>
<dbReference type="GO" id="GO:0052855">
    <property type="term" value="F:ADP-dependent NAD(P)H-hydrate dehydratase activity"/>
    <property type="evidence" value="ECO:0007669"/>
    <property type="project" value="UniProtKB-UniRule"/>
</dbReference>
<dbReference type="GO" id="GO:0052856">
    <property type="term" value="F:NAD(P)HX epimerase activity"/>
    <property type="evidence" value="ECO:0007669"/>
    <property type="project" value="UniProtKB-EC"/>
</dbReference>
<sequence length="572" mass="59712">MPCSWLIWPDADSAAWPRNEEALMSVFAYPSTVIREAERPLLDAGVDLMARASRALAHFLADVLRESRGQLFGSRVCVLVGPGNNAGDALFAAAALARRGAHITVVTLFDRTHDVGLAAARRAGAGVIDFAKPDETTDPHAEVAEGVRDSELRVDELRADALRELNRSDLVLDGILGIGGRPGLPEHIASLVRDWRHSAGTRQAASAGTRSTQTVIAVDVPSDLSPVESGAPDRIHADHTVTFGGLKTDLIDPRVAAFTGTVHLVDIGLDLDENQATAAVVDIDDLNADFPRPQPEGHKYSRGVVGILAGSEEYPGAGVLTTTSAVNCGVGMVRSLGSQMVAEYVIGLHAEVVTASGRMNAVVMGPGDPEDEYIHDCVDELANTSVPVVLDAGALDMVGRAESVKGTWLAERPVVLTPHAGELARLLSRLLGEIITSSRITADPIGWAQRAAQSSGCIVLLKGHQTVIAAPDGFFVLPATGPASLATAGSGDVLAGIIGALVATFHAKSQHESPLPERELTHVVGLGVLVHNAAGRRAVNAGALVDAVAEVAGELILAGSLIESAGPNRNER</sequence>
<gene>
    <name evidence="17" type="primary">nnrD</name>
    <name evidence="21" type="ORF">BAURA63_01807</name>
    <name evidence="22" type="ORF">BAURA86_02778</name>
</gene>
<dbReference type="InterPro" id="IPR017953">
    <property type="entry name" value="Carbohydrate_kinase_pred_CS"/>
</dbReference>
<evidence type="ECO:0000256" key="4">
    <source>
        <dbReference type="ARBA" id="ARBA00009524"/>
    </source>
</evidence>
<keyword evidence="6 17" id="KW-0547">Nucleotide-binding</keyword>
<keyword evidence="7 17" id="KW-0067">ATP-binding</keyword>
<evidence type="ECO:0000256" key="18">
    <source>
        <dbReference type="PIRNR" id="PIRNR017184"/>
    </source>
</evidence>
<reference evidence="23 24" key="1">
    <citation type="submission" date="2017-03" db="EMBL/GenBank/DDBJ databases">
        <authorList>
            <person name="Afonso C.L."/>
            <person name="Miller P.J."/>
            <person name="Scott M.A."/>
            <person name="Spackman E."/>
            <person name="Goraichik I."/>
            <person name="Dimitrov K.M."/>
            <person name="Suarez D.L."/>
            <person name="Swayne D.E."/>
        </authorList>
    </citation>
    <scope>NUCLEOTIDE SEQUENCE [LARGE SCALE GENOMIC DNA]</scope>
    <source>
        <strain evidence="21">6</strain>
        <strain evidence="24">6(3)</strain>
        <strain evidence="22">8</strain>
        <strain evidence="23">8(6)</strain>
    </source>
</reference>
<dbReference type="InterPro" id="IPR004443">
    <property type="entry name" value="YjeF_N_dom"/>
</dbReference>
<dbReference type="Proteomes" id="UP000234300">
    <property type="component" value="Unassembled WGS sequence"/>
</dbReference>
<organism evidence="21 24">
    <name type="scientific">Brevibacterium aurantiacum</name>
    <dbReference type="NCBI Taxonomy" id="273384"/>
    <lineage>
        <taxon>Bacteria</taxon>
        <taxon>Bacillati</taxon>
        <taxon>Actinomycetota</taxon>
        <taxon>Actinomycetes</taxon>
        <taxon>Micrococcales</taxon>
        <taxon>Brevibacteriaceae</taxon>
        <taxon>Brevibacterium</taxon>
    </lineage>
</organism>
<evidence type="ECO:0000256" key="5">
    <source>
        <dbReference type="ARBA" id="ARBA00022723"/>
    </source>
</evidence>
<evidence type="ECO:0000256" key="16">
    <source>
        <dbReference type="ARBA" id="ARBA00049209"/>
    </source>
</evidence>
<dbReference type="SUPFAM" id="SSF53613">
    <property type="entry name" value="Ribokinase-like"/>
    <property type="match status" value="1"/>
</dbReference>
<keyword evidence="10 17" id="KW-0520">NAD</keyword>
<evidence type="ECO:0000256" key="7">
    <source>
        <dbReference type="ARBA" id="ARBA00022840"/>
    </source>
</evidence>
<proteinExistence type="inferred from homology"/>
<evidence type="ECO:0000256" key="12">
    <source>
        <dbReference type="ARBA" id="ARBA00023239"/>
    </source>
</evidence>
<dbReference type="GO" id="GO:0046496">
    <property type="term" value="P:nicotinamide nucleotide metabolic process"/>
    <property type="evidence" value="ECO:0007669"/>
    <property type="project" value="UniProtKB-UniRule"/>
</dbReference>
<feature type="binding site" evidence="17">
    <location>
        <position position="317"/>
    </location>
    <ligand>
        <name>(6S)-NADPHX</name>
        <dbReference type="ChEBI" id="CHEBI:64076"/>
    </ligand>
</feature>
<keyword evidence="21" id="KW-0808">Transferase</keyword>
<evidence type="ECO:0000313" key="21">
    <source>
        <dbReference type="EMBL" id="SMX81531.1"/>
    </source>
</evidence>
<comment type="subunit">
    <text evidence="17">Homotetramer.</text>
</comment>
<evidence type="ECO:0000256" key="1">
    <source>
        <dbReference type="ARBA" id="ARBA00000013"/>
    </source>
</evidence>
<keyword evidence="11 18" id="KW-0413">Isomerase</keyword>
<dbReference type="Pfam" id="PF03853">
    <property type="entry name" value="YjeF_N"/>
    <property type="match status" value="1"/>
</dbReference>
<evidence type="ECO:0000256" key="14">
    <source>
        <dbReference type="ARBA" id="ARBA00025153"/>
    </source>
</evidence>
<evidence type="ECO:0000259" key="20">
    <source>
        <dbReference type="PROSITE" id="PS51385"/>
    </source>
</evidence>
<dbReference type="GO" id="GO:0110051">
    <property type="term" value="P:metabolite repair"/>
    <property type="evidence" value="ECO:0007669"/>
    <property type="project" value="TreeGrafter"/>
</dbReference>
<comment type="catalytic activity">
    <reaction evidence="2 18">
        <text>(6R)-NADPHX = (6S)-NADPHX</text>
        <dbReference type="Rhea" id="RHEA:32227"/>
        <dbReference type="ChEBI" id="CHEBI:64076"/>
        <dbReference type="ChEBI" id="CHEBI:64077"/>
        <dbReference type="EC" id="5.1.99.6"/>
    </reaction>
</comment>
<feature type="domain" description="YjeF N-terminal" evidence="20">
    <location>
        <begin position="34"/>
        <end position="275"/>
    </location>
</feature>
<evidence type="ECO:0000256" key="15">
    <source>
        <dbReference type="ARBA" id="ARBA00048238"/>
    </source>
</evidence>
<evidence type="ECO:0000259" key="19">
    <source>
        <dbReference type="PROSITE" id="PS51383"/>
    </source>
</evidence>
<feature type="binding site" evidence="17">
    <location>
        <position position="367"/>
    </location>
    <ligand>
        <name>(6S)-NADPHX</name>
        <dbReference type="ChEBI" id="CHEBI:64076"/>
    </ligand>
</feature>
<evidence type="ECO:0000313" key="22">
    <source>
        <dbReference type="EMBL" id="SMX98697.1"/>
    </source>
</evidence>
<keyword evidence="5 18" id="KW-0479">Metal-binding</keyword>
<dbReference type="EMBL" id="FXZI01000010">
    <property type="protein sequence ID" value="SMX98697.1"/>
    <property type="molecule type" value="Genomic_DNA"/>
</dbReference>
<dbReference type="GO" id="GO:0046872">
    <property type="term" value="F:metal ion binding"/>
    <property type="evidence" value="ECO:0007669"/>
    <property type="project" value="UniProtKB-UniRule"/>
</dbReference>
<keyword evidence="9 18" id="KW-0630">Potassium</keyword>